<evidence type="ECO:0000256" key="9">
    <source>
        <dbReference type="ARBA" id="ARBA00022989"/>
    </source>
</evidence>
<evidence type="ECO:0000256" key="1">
    <source>
        <dbReference type="ARBA" id="ARBA00004304"/>
    </source>
</evidence>
<proteinExistence type="inferred from homology"/>
<dbReference type="InterPro" id="IPR038765">
    <property type="entry name" value="Papain-like_cys_pep_sf"/>
</dbReference>
<evidence type="ECO:0000313" key="18">
    <source>
        <dbReference type="Proteomes" id="UP000069272"/>
    </source>
</evidence>
<dbReference type="PANTHER" id="PTHR13032:SF6">
    <property type="entry name" value="MITOCHONDRIAL IMPORT INNER MEMBRANE TRANSLOCASE SUBUNIT TIM21"/>
    <property type="match status" value="1"/>
</dbReference>
<sequence length="460" mass="52489">MSDTVPESDREEMMAQHRKEKKELQSKIQSMKKMKVDKKKKKEIQDQIASMEAEMEERHAEELKRLTISSAESPVENSNAPQVDENGLEPQAGHQEELRLSKAQRRREKKEQEDRERATRIKEEEAVLHKSSPRVIENNRINEILRKREMTSFAVPADGDCLYNAINHQLELHGIGSYSVADLRNLAADYIEENKDSLICYMSHPDTGDMLDSAGFDKYCHQVRSTKAWGAMALLALRPLLVKQRQLSLTLLRCSGSSISSLVRQYATGRDEQPKASSKSLSAGTDRTDVSTDVRPLGERVKENTKTASYMGVIMLGVGVTGLLFYVIFWELFSSDSPNNIYSEALERVKEEPRVRDALGSPIKGFGEESRRGRRTHVAHTKYVKDGVEYIRMQFYIQGIRNKGTVHLEKRKTESGSFEYRYLFVQLDYNRQNPIILEDNRLQQDAAHHATPGATPQPLF</sequence>
<evidence type="ECO:0000256" key="6">
    <source>
        <dbReference type="ARBA" id="ARBA00022692"/>
    </source>
</evidence>
<feature type="compositionally biased region" description="Polar residues" evidence="15">
    <location>
        <begin position="67"/>
        <end position="81"/>
    </location>
</feature>
<reference evidence="17" key="2">
    <citation type="submission" date="2022-08" db="UniProtKB">
        <authorList>
            <consortium name="EnsemblMetazoa"/>
        </authorList>
    </citation>
    <scope>IDENTIFICATION</scope>
    <source>
        <strain evidence="17">STECLA/ALBI9_A</strain>
    </source>
</reference>
<feature type="compositionally biased region" description="Basic and acidic residues" evidence="15">
    <location>
        <begin position="56"/>
        <end position="65"/>
    </location>
</feature>
<feature type="compositionally biased region" description="Basic and acidic residues" evidence="15">
    <location>
        <begin position="7"/>
        <end position="25"/>
    </location>
</feature>
<keyword evidence="6 16" id="KW-0812">Transmembrane</keyword>
<dbReference type="InterPro" id="IPR038552">
    <property type="entry name" value="Tim21_IMS_sf"/>
</dbReference>
<keyword evidence="9 16" id="KW-1133">Transmembrane helix</keyword>
<evidence type="ECO:0000256" key="3">
    <source>
        <dbReference type="ARBA" id="ARBA00020213"/>
    </source>
</evidence>
<dbReference type="Proteomes" id="UP000069272">
    <property type="component" value="Chromosome 2L"/>
</dbReference>
<organism evidence="17 18">
    <name type="scientific">Anopheles albimanus</name>
    <name type="common">New world malaria mosquito</name>
    <dbReference type="NCBI Taxonomy" id="7167"/>
    <lineage>
        <taxon>Eukaryota</taxon>
        <taxon>Metazoa</taxon>
        <taxon>Ecdysozoa</taxon>
        <taxon>Arthropoda</taxon>
        <taxon>Hexapoda</taxon>
        <taxon>Insecta</taxon>
        <taxon>Pterygota</taxon>
        <taxon>Neoptera</taxon>
        <taxon>Endopterygota</taxon>
        <taxon>Diptera</taxon>
        <taxon>Nematocera</taxon>
        <taxon>Culicoidea</taxon>
        <taxon>Culicidae</taxon>
        <taxon>Anophelinae</taxon>
        <taxon>Anopheles</taxon>
    </lineage>
</organism>
<dbReference type="Pfam" id="PF08294">
    <property type="entry name" value="TIM21"/>
    <property type="match status" value="1"/>
</dbReference>
<keyword evidence="12 16" id="KW-0472">Membrane</keyword>
<comment type="subcellular location">
    <subcellularLocation>
        <location evidence="1">Mitochondrion membrane</location>
        <topology evidence="1">Single-pass membrane protein</topology>
    </subcellularLocation>
</comment>
<evidence type="ECO:0000256" key="14">
    <source>
        <dbReference type="ARBA" id="ARBA00067208"/>
    </source>
</evidence>
<dbReference type="EnsemblMetazoa" id="AALB000226-RA">
    <property type="protein sequence ID" value="AALB000226-PA"/>
    <property type="gene ID" value="AALB000226"/>
</dbReference>
<dbReference type="Gene3D" id="3.90.70.80">
    <property type="match status" value="1"/>
</dbReference>
<evidence type="ECO:0000256" key="5">
    <source>
        <dbReference type="ARBA" id="ARBA00022448"/>
    </source>
</evidence>
<dbReference type="STRING" id="7167.A0A182F1A2"/>
<dbReference type="InterPro" id="IPR013261">
    <property type="entry name" value="Tim21"/>
</dbReference>
<dbReference type="AlphaFoldDB" id="A0A182F1A2"/>
<evidence type="ECO:0000256" key="4">
    <source>
        <dbReference type="ARBA" id="ARBA00020726"/>
    </source>
</evidence>
<keyword evidence="11" id="KW-0496">Mitochondrion</keyword>
<dbReference type="InterPro" id="IPR003323">
    <property type="entry name" value="OTU_dom"/>
</dbReference>
<protein>
    <recommendedName>
        <fullName evidence="4">Mitochondrial import inner membrane translocase subunit TIM21</fullName>
    </recommendedName>
    <alternativeName>
        <fullName evidence="13">TIM21-like protein, mitochondrial</fullName>
    </alternativeName>
    <alternativeName>
        <fullName evidence="3 14">mitochondrial import inner membrane translocase subunit TIM21</fullName>
    </alternativeName>
</protein>
<evidence type="ECO:0000313" key="17">
    <source>
        <dbReference type="EnsemblMetazoa" id="AALB000226-PA"/>
    </source>
</evidence>
<dbReference type="Gene3D" id="3.10.450.320">
    <property type="entry name" value="Mitochondrial import inner membrane translocase subunit Tim21"/>
    <property type="match status" value="1"/>
</dbReference>
<dbReference type="PANTHER" id="PTHR13032">
    <property type="entry name" value="MITOCHONDRIAL IMPORT INNER MEMBRANE TRANSLOCASE SUBUNIT TIM21"/>
    <property type="match status" value="1"/>
</dbReference>
<feature type="transmembrane region" description="Helical" evidence="16">
    <location>
        <begin position="310"/>
        <end position="333"/>
    </location>
</feature>
<dbReference type="FunFam" id="3.10.450.320:FF:000001">
    <property type="entry name" value="Mitochondrial import inner membrane translocase subunit Tim21"/>
    <property type="match status" value="1"/>
</dbReference>
<dbReference type="Pfam" id="PF02338">
    <property type="entry name" value="OTU"/>
    <property type="match status" value="1"/>
</dbReference>
<evidence type="ECO:0000256" key="7">
    <source>
        <dbReference type="ARBA" id="ARBA00022927"/>
    </source>
</evidence>
<evidence type="ECO:0000256" key="16">
    <source>
        <dbReference type="SAM" id="Phobius"/>
    </source>
</evidence>
<feature type="region of interest" description="Disordered" evidence="15">
    <location>
        <begin position="1"/>
        <end position="120"/>
    </location>
</feature>
<evidence type="ECO:0000256" key="11">
    <source>
        <dbReference type="ARBA" id="ARBA00023128"/>
    </source>
</evidence>
<dbReference type="VEuPathDB" id="VectorBase:AALB20_036911"/>
<reference evidence="17 18" key="1">
    <citation type="journal article" date="2017" name="G3 (Bethesda)">
        <title>The Physical Genome Mapping of Anopheles albimanus Corrected Scaffold Misassemblies and Identified Interarm Rearrangements in Genus Anopheles.</title>
        <authorList>
            <person name="Artemov G.N."/>
            <person name="Peery A.N."/>
            <person name="Jiang X."/>
            <person name="Tu Z."/>
            <person name="Stegniy V.N."/>
            <person name="Sharakhova M.V."/>
            <person name="Sharakhov I.V."/>
        </authorList>
    </citation>
    <scope>NUCLEOTIDE SEQUENCE [LARGE SCALE GENOMIC DNA]</scope>
    <source>
        <strain evidence="17 18">ALBI9_A</strain>
    </source>
</reference>
<dbReference type="VEuPathDB" id="VectorBase:AALB20_029274"/>
<dbReference type="VEuPathDB" id="VectorBase:AALB000226"/>
<evidence type="ECO:0000256" key="15">
    <source>
        <dbReference type="SAM" id="MobiDB-lite"/>
    </source>
</evidence>
<dbReference type="GO" id="GO:0030150">
    <property type="term" value="P:protein import into mitochondrial matrix"/>
    <property type="evidence" value="ECO:0007669"/>
    <property type="project" value="InterPro"/>
</dbReference>
<dbReference type="SUPFAM" id="SSF54001">
    <property type="entry name" value="Cysteine proteinases"/>
    <property type="match status" value="1"/>
</dbReference>
<name>A0A182F1A2_ANOAL</name>
<evidence type="ECO:0000256" key="12">
    <source>
        <dbReference type="ARBA" id="ARBA00023136"/>
    </source>
</evidence>
<feature type="compositionally biased region" description="Basic and acidic residues" evidence="15">
    <location>
        <begin position="109"/>
        <end position="120"/>
    </location>
</feature>
<feature type="compositionally biased region" description="Basic residues" evidence="15">
    <location>
        <begin position="30"/>
        <end position="42"/>
    </location>
</feature>
<keyword evidence="18" id="KW-1185">Reference proteome</keyword>
<evidence type="ECO:0000256" key="13">
    <source>
        <dbReference type="ARBA" id="ARBA00031620"/>
    </source>
</evidence>
<evidence type="ECO:0000256" key="2">
    <source>
        <dbReference type="ARBA" id="ARBA00010867"/>
    </source>
</evidence>
<evidence type="ECO:0000256" key="8">
    <source>
        <dbReference type="ARBA" id="ARBA00022946"/>
    </source>
</evidence>
<accession>A0A182F1A2</accession>
<keyword evidence="7" id="KW-0653">Protein transport</keyword>
<keyword evidence="5" id="KW-0813">Transport</keyword>
<comment type="similarity">
    <text evidence="2">Belongs to the TIM21 family.</text>
</comment>
<feature type="region of interest" description="Disordered" evidence="15">
    <location>
        <begin position="270"/>
        <end position="291"/>
    </location>
</feature>
<feature type="compositionally biased region" description="Polar residues" evidence="15">
    <location>
        <begin position="275"/>
        <end position="285"/>
    </location>
</feature>
<dbReference type="PROSITE" id="PS50802">
    <property type="entry name" value="OTU"/>
    <property type="match status" value="1"/>
</dbReference>
<keyword evidence="10" id="KW-0811">Translocation</keyword>
<evidence type="ECO:0000256" key="10">
    <source>
        <dbReference type="ARBA" id="ARBA00023010"/>
    </source>
</evidence>
<keyword evidence="8" id="KW-0809">Transit peptide</keyword>
<dbReference type="GO" id="GO:0005744">
    <property type="term" value="C:TIM23 mitochondrial import inner membrane translocase complex"/>
    <property type="evidence" value="ECO:0007669"/>
    <property type="project" value="InterPro"/>
</dbReference>